<name>A0A7M5TTY4_9CNID</name>
<accession>A0A7M5TTY4</accession>
<dbReference type="AlphaFoldDB" id="A0A7M5TTY4"/>
<evidence type="ECO:0000313" key="2">
    <source>
        <dbReference type="Proteomes" id="UP000594262"/>
    </source>
</evidence>
<reference evidence="1" key="1">
    <citation type="submission" date="2021-01" db="UniProtKB">
        <authorList>
            <consortium name="EnsemblMetazoa"/>
        </authorList>
    </citation>
    <scope>IDENTIFICATION</scope>
</reference>
<organism evidence="1 2">
    <name type="scientific">Clytia hemisphaerica</name>
    <dbReference type="NCBI Taxonomy" id="252671"/>
    <lineage>
        <taxon>Eukaryota</taxon>
        <taxon>Metazoa</taxon>
        <taxon>Cnidaria</taxon>
        <taxon>Hydrozoa</taxon>
        <taxon>Hydroidolina</taxon>
        <taxon>Leptothecata</taxon>
        <taxon>Obeliida</taxon>
        <taxon>Clytiidae</taxon>
        <taxon>Clytia</taxon>
    </lineage>
</organism>
<protein>
    <submittedName>
        <fullName evidence="1">Uncharacterized protein</fullName>
    </submittedName>
</protein>
<dbReference type="OrthoDB" id="10255522at2759"/>
<evidence type="ECO:0000313" key="1">
    <source>
        <dbReference type="EnsemblMetazoa" id="CLYHEMP001828.1"/>
    </source>
</evidence>
<dbReference type="EnsemblMetazoa" id="CLYHEMT001828.1">
    <property type="protein sequence ID" value="CLYHEMP001828.1"/>
    <property type="gene ID" value="CLYHEMG001828"/>
</dbReference>
<proteinExistence type="predicted"/>
<keyword evidence="2" id="KW-1185">Reference proteome</keyword>
<dbReference type="Proteomes" id="UP000594262">
    <property type="component" value="Unplaced"/>
</dbReference>
<sequence>MPSSGAEFLPPLNSSFINRDTTTTLDGRGILIERIKVAQHTIDSLSAKVFFFENERILLKEKKEQFEAGYYKLVEENSKLLNEKIYKDTLGEIMSFKSSERCRKVTFPHLSTELKVGLSTKI</sequence>